<dbReference type="EMBL" id="CM009296">
    <property type="protein sequence ID" value="KAI9391256.1"/>
    <property type="molecule type" value="Genomic_DNA"/>
</dbReference>
<organism evidence="1 2">
    <name type="scientific">Populus trichocarpa</name>
    <name type="common">Western balsam poplar</name>
    <name type="synonym">Populus balsamifera subsp. trichocarpa</name>
    <dbReference type="NCBI Taxonomy" id="3694"/>
    <lineage>
        <taxon>Eukaryota</taxon>
        <taxon>Viridiplantae</taxon>
        <taxon>Streptophyta</taxon>
        <taxon>Embryophyta</taxon>
        <taxon>Tracheophyta</taxon>
        <taxon>Spermatophyta</taxon>
        <taxon>Magnoliopsida</taxon>
        <taxon>eudicotyledons</taxon>
        <taxon>Gunneridae</taxon>
        <taxon>Pentapetalae</taxon>
        <taxon>rosids</taxon>
        <taxon>fabids</taxon>
        <taxon>Malpighiales</taxon>
        <taxon>Salicaceae</taxon>
        <taxon>Saliceae</taxon>
        <taxon>Populus</taxon>
    </lineage>
</organism>
<accession>A0ACC0SPV6</accession>
<keyword evidence="2" id="KW-1185">Reference proteome</keyword>
<evidence type="ECO:0000313" key="2">
    <source>
        <dbReference type="Proteomes" id="UP000006729"/>
    </source>
</evidence>
<reference evidence="1 2" key="1">
    <citation type="journal article" date="2006" name="Science">
        <title>The genome of black cottonwood, Populus trichocarpa (Torr. &amp; Gray).</title>
        <authorList>
            <person name="Tuskan G.A."/>
            <person name="Difazio S."/>
            <person name="Jansson S."/>
            <person name="Bohlmann J."/>
            <person name="Grigoriev I."/>
            <person name="Hellsten U."/>
            <person name="Putnam N."/>
            <person name="Ralph S."/>
            <person name="Rombauts S."/>
            <person name="Salamov A."/>
            <person name="Schein J."/>
            <person name="Sterck L."/>
            <person name="Aerts A."/>
            <person name="Bhalerao R.R."/>
            <person name="Bhalerao R.P."/>
            <person name="Blaudez D."/>
            <person name="Boerjan W."/>
            <person name="Brun A."/>
            <person name="Brunner A."/>
            <person name="Busov V."/>
            <person name="Campbell M."/>
            <person name="Carlson J."/>
            <person name="Chalot M."/>
            <person name="Chapman J."/>
            <person name="Chen G.L."/>
            <person name="Cooper D."/>
            <person name="Coutinho P.M."/>
            <person name="Couturier J."/>
            <person name="Covert S."/>
            <person name="Cronk Q."/>
            <person name="Cunningham R."/>
            <person name="Davis J."/>
            <person name="Degroeve S."/>
            <person name="Dejardin A."/>
            <person name="Depamphilis C."/>
            <person name="Detter J."/>
            <person name="Dirks B."/>
            <person name="Dubchak I."/>
            <person name="Duplessis S."/>
            <person name="Ehlting J."/>
            <person name="Ellis B."/>
            <person name="Gendler K."/>
            <person name="Goodstein D."/>
            <person name="Gribskov M."/>
            <person name="Grimwood J."/>
            <person name="Groover A."/>
            <person name="Gunter L."/>
            <person name="Hamberger B."/>
            <person name="Heinze B."/>
            <person name="Helariutta Y."/>
            <person name="Henrissat B."/>
            <person name="Holligan D."/>
            <person name="Holt R."/>
            <person name="Huang W."/>
            <person name="Islam-Faridi N."/>
            <person name="Jones S."/>
            <person name="Jones-Rhoades M."/>
            <person name="Jorgensen R."/>
            <person name="Joshi C."/>
            <person name="Kangasjarvi J."/>
            <person name="Karlsson J."/>
            <person name="Kelleher C."/>
            <person name="Kirkpatrick R."/>
            <person name="Kirst M."/>
            <person name="Kohler A."/>
            <person name="Kalluri U."/>
            <person name="Larimer F."/>
            <person name="Leebens-Mack J."/>
            <person name="Leple J.C."/>
            <person name="Locascio P."/>
            <person name="Lou Y."/>
            <person name="Lucas S."/>
            <person name="Martin F."/>
            <person name="Montanini B."/>
            <person name="Napoli C."/>
            <person name="Nelson D.R."/>
            <person name="Nelson C."/>
            <person name="Nieminen K."/>
            <person name="Nilsson O."/>
            <person name="Pereda V."/>
            <person name="Peter G."/>
            <person name="Philippe R."/>
            <person name="Pilate G."/>
            <person name="Poliakov A."/>
            <person name="Razumovskaya J."/>
            <person name="Richardson P."/>
            <person name="Rinaldi C."/>
            <person name="Ritland K."/>
            <person name="Rouze P."/>
            <person name="Ryaboy D."/>
            <person name="Schmutz J."/>
            <person name="Schrader J."/>
            <person name="Segerman B."/>
            <person name="Shin H."/>
            <person name="Siddiqui A."/>
            <person name="Sterky F."/>
            <person name="Terry A."/>
            <person name="Tsai C.J."/>
            <person name="Uberbacher E."/>
            <person name="Unneberg P."/>
            <person name="Vahala J."/>
            <person name="Wall K."/>
            <person name="Wessler S."/>
            <person name="Yang G."/>
            <person name="Yin T."/>
            <person name="Douglas C."/>
            <person name="Marra M."/>
            <person name="Sandberg G."/>
            <person name="Van de Peer Y."/>
            <person name="Rokhsar D."/>
        </authorList>
    </citation>
    <scope>NUCLEOTIDE SEQUENCE [LARGE SCALE GENOMIC DNA]</scope>
    <source>
        <strain evidence="2">cv. Nisqually</strain>
    </source>
</reference>
<protein>
    <submittedName>
        <fullName evidence="1">Uncharacterized protein</fullName>
    </submittedName>
</protein>
<gene>
    <name evidence="1" type="ORF">POPTR_007G062422v4</name>
</gene>
<name>A0ACC0SPV6_POPTR</name>
<dbReference type="Proteomes" id="UP000006729">
    <property type="component" value="Chromosome 7"/>
</dbReference>
<sequence length="110" mass="12319">MLLVGKQPTNFFSIVLHYSLSKGVSFFLWGESFFLNQASILFSNAATRKMLFAAILSICTLSSKKILIYNEEIIVAPSSLGFIRKSLGKTCKERLDRRGYSGRTAAPFWA</sequence>
<evidence type="ECO:0000313" key="1">
    <source>
        <dbReference type="EMBL" id="KAI9391256.1"/>
    </source>
</evidence>
<proteinExistence type="predicted"/>
<comment type="caution">
    <text evidence="1">The sequence shown here is derived from an EMBL/GenBank/DDBJ whole genome shotgun (WGS) entry which is preliminary data.</text>
</comment>